<dbReference type="GO" id="GO:0000162">
    <property type="term" value="P:L-tryptophan biosynthetic process"/>
    <property type="evidence" value="ECO:0007669"/>
    <property type="project" value="UniProtKB-UniRule"/>
</dbReference>
<dbReference type="SUPFAM" id="SSF51366">
    <property type="entry name" value="Ribulose-phoshate binding barrel"/>
    <property type="match status" value="1"/>
</dbReference>
<dbReference type="KEGG" id="mcg:GL4_0559"/>
<evidence type="ECO:0000256" key="2">
    <source>
        <dbReference type="ARBA" id="ARBA00004664"/>
    </source>
</evidence>
<sequence length="219" mass="22275">MTVEVKICGVRTPAILDAAMTAGADFVGLVFFKKSPRNLSAADAAPLATAARGRVKTVAVVVDPDDVLIETIATQVCPDVVQLHGSETPERTAAIKAQTGLSIFKAIPVAEAADVTAAARYEGIADRILFDAKAPAGADLPGGNGMRFDWAILGDASAPFALSGGLDASNVAEAIRLSGATLVDVSSGVETAPGEKDPALIAQFVQAARGAAPEHKKAS</sequence>
<dbReference type="PANTHER" id="PTHR42894">
    <property type="entry name" value="N-(5'-PHOSPHORIBOSYL)ANTHRANILATE ISOMERASE"/>
    <property type="match status" value="1"/>
</dbReference>
<dbReference type="InterPro" id="IPR013785">
    <property type="entry name" value="Aldolase_TIM"/>
</dbReference>
<evidence type="ECO:0000256" key="5">
    <source>
        <dbReference type="ARBA" id="ARBA00022605"/>
    </source>
</evidence>
<comment type="similarity">
    <text evidence="9">Belongs to the TrpF family.</text>
</comment>
<keyword evidence="7 9" id="KW-0057">Aromatic amino acid biosynthesis</keyword>
<comment type="catalytic activity">
    <reaction evidence="1 9">
        <text>N-(5-phospho-beta-D-ribosyl)anthranilate = 1-(2-carboxyphenylamino)-1-deoxy-D-ribulose 5-phosphate</text>
        <dbReference type="Rhea" id="RHEA:21540"/>
        <dbReference type="ChEBI" id="CHEBI:18277"/>
        <dbReference type="ChEBI" id="CHEBI:58613"/>
        <dbReference type="EC" id="5.3.1.24"/>
    </reaction>
</comment>
<dbReference type="GO" id="GO:0004640">
    <property type="term" value="F:phosphoribosylanthranilate isomerase activity"/>
    <property type="evidence" value="ECO:0007669"/>
    <property type="project" value="UniProtKB-UniRule"/>
</dbReference>
<dbReference type="EMBL" id="AP014648">
    <property type="protein sequence ID" value="BAQ16023.1"/>
    <property type="molecule type" value="Genomic_DNA"/>
</dbReference>
<evidence type="ECO:0000256" key="3">
    <source>
        <dbReference type="ARBA" id="ARBA00012572"/>
    </source>
</evidence>
<name>A0A0A8JYZ6_9HYPH</name>
<dbReference type="Gene3D" id="3.20.20.70">
    <property type="entry name" value="Aldolase class I"/>
    <property type="match status" value="1"/>
</dbReference>
<dbReference type="CDD" id="cd00405">
    <property type="entry name" value="PRAI"/>
    <property type="match status" value="1"/>
</dbReference>
<dbReference type="UniPathway" id="UPA00035">
    <property type="reaction ID" value="UER00042"/>
</dbReference>
<evidence type="ECO:0000256" key="9">
    <source>
        <dbReference type="HAMAP-Rule" id="MF_00135"/>
    </source>
</evidence>
<organism evidence="11 12">
    <name type="scientific">Methyloceanibacter caenitepidi</name>
    <dbReference type="NCBI Taxonomy" id="1384459"/>
    <lineage>
        <taxon>Bacteria</taxon>
        <taxon>Pseudomonadati</taxon>
        <taxon>Pseudomonadota</taxon>
        <taxon>Alphaproteobacteria</taxon>
        <taxon>Hyphomicrobiales</taxon>
        <taxon>Hyphomicrobiaceae</taxon>
        <taxon>Methyloceanibacter</taxon>
    </lineage>
</organism>
<dbReference type="HOGENOM" id="CLU_076364_1_1_5"/>
<dbReference type="STRING" id="1384459.GL4_0559"/>
<evidence type="ECO:0000256" key="1">
    <source>
        <dbReference type="ARBA" id="ARBA00001164"/>
    </source>
</evidence>
<dbReference type="InterPro" id="IPR001240">
    <property type="entry name" value="PRAI_dom"/>
</dbReference>
<evidence type="ECO:0000256" key="4">
    <source>
        <dbReference type="ARBA" id="ARBA00022272"/>
    </source>
</evidence>
<reference evidence="11 12" key="1">
    <citation type="submission" date="2014-09" db="EMBL/GenBank/DDBJ databases">
        <title>Genome sequencing of Methyloceanibacter caenitepidi Gela4.</title>
        <authorList>
            <person name="Takeuchi M."/>
            <person name="Susumu S."/>
            <person name="Kamagata Y."/>
            <person name="Oshima K."/>
            <person name="Hattori M."/>
            <person name="Iwasaki W."/>
        </authorList>
    </citation>
    <scope>NUCLEOTIDE SEQUENCE [LARGE SCALE GENOMIC DNA]</scope>
    <source>
        <strain evidence="11 12">Gela4</strain>
    </source>
</reference>
<dbReference type="Pfam" id="PF00697">
    <property type="entry name" value="PRAI"/>
    <property type="match status" value="1"/>
</dbReference>
<comment type="pathway">
    <text evidence="2 9">Amino-acid biosynthesis; L-tryptophan biosynthesis; L-tryptophan from chorismate: step 3/5.</text>
</comment>
<dbReference type="InterPro" id="IPR044643">
    <property type="entry name" value="TrpF_fam"/>
</dbReference>
<keyword evidence="6 9" id="KW-0822">Tryptophan biosynthesis</keyword>
<protein>
    <recommendedName>
        <fullName evidence="4 9">N-(5'-phosphoribosyl)anthranilate isomerase</fullName>
        <shortName evidence="9">PRAI</shortName>
        <ecNumber evidence="3 9">5.3.1.24</ecNumber>
    </recommendedName>
</protein>
<gene>
    <name evidence="9" type="primary">trpF</name>
    <name evidence="11" type="ORF">GL4_0559</name>
</gene>
<evidence type="ECO:0000259" key="10">
    <source>
        <dbReference type="Pfam" id="PF00697"/>
    </source>
</evidence>
<dbReference type="InterPro" id="IPR011060">
    <property type="entry name" value="RibuloseP-bd_barrel"/>
</dbReference>
<dbReference type="HAMAP" id="MF_00135">
    <property type="entry name" value="PRAI"/>
    <property type="match status" value="1"/>
</dbReference>
<evidence type="ECO:0000313" key="12">
    <source>
        <dbReference type="Proteomes" id="UP000031643"/>
    </source>
</evidence>
<feature type="domain" description="N-(5'phosphoribosyl) anthranilate isomerase (PRAI)" evidence="10">
    <location>
        <begin position="5"/>
        <end position="207"/>
    </location>
</feature>
<accession>A0A0A8JYZ6</accession>
<evidence type="ECO:0000256" key="7">
    <source>
        <dbReference type="ARBA" id="ARBA00023141"/>
    </source>
</evidence>
<evidence type="ECO:0000313" key="11">
    <source>
        <dbReference type="EMBL" id="BAQ16023.1"/>
    </source>
</evidence>
<evidence type="ECO:0000256" key="8">
    <source>
        <dbReference type="ARBA" id="ARBA00023235"/>
    </source>
</evidence>
<evidence type="ECO:0000256" key="6">
    <source>
        <dbReference type="ARBA" id="ARBA00022822"/>
    </source>
</evidence>
<dbReference type="EC" id="5.3.1.24" evidence="3 9"/>
<keyword evidence="8 9" id="KW-0413">Isomerase</keyword>
<dbReference type="AlphaFoldDB" id="A0A0A8JYZ6"/>
<dbReference type="PANTHER" id="PTHR42894:SF1">
    <property type="entry name" value="N-(5'-PHOSPHORIBOSYL)ANTHRANILATE ISOMERASE"/>
    <property type="match status" value="1"/>
</dbReference>
<keyword evidence="12" id="KW-1185">Reference proteome</keyword>
<proteinExistence type="inferred from homology"/>
<keyword evidence="5 9" id="KW-0028">Amino-acid biosynthesis</keyword>
<dbReference type="RefSeq" id="WP_045364268.1">
    <property type="nucleotide sequence ID" value="NZ_AP014648.1"/>
</dbReference>
<dbReference type="Proteomes" id="UP000031643">
    <property type="component" value="Chromosome"/>
</dbReference>
<dbReference type="NCBIfam" id="NF002295">
    <property type="entry name" value="PRK01222.1-1"/>
    <property type="match status" value="1"/>
</dbReference>
<dbReference type="OrthoDB" id="9796196at2"/>